<dbReference type="EMBL" id="KN847317">
    <property type="protein sequence ID" value="KIW61409.1"/>
    <property type="molecule type" value="Genomic_DNA"/>
</dbReference>
<keyword evidence="2" id="KW-1185">Reference proteome</keyword>
<dbReference type="RefSeq" id="XP_013321993.1">
    <property type="nucleotide sequence ID" value="XM_013466539.1"/>
</dbReference>
<sequence length="118" mass="12847">MIVSLLDRVRSLKKERGLLFADRQRSFLAGHSFPGFVRCPGFTQYCSAERRPAASSHSKGHFHIVFSRGQLTTGLLFLSPFASTTTAQGSFSLLTPEYLRASGFRATYSALSGPADAA</sequence>
<name>A0A0D2FMT5_9EURO</name>
<proteinExistence type="predicted"/>
<dbReference type="Proteomes" id="UP000054342">
    <property type="component" value="Unassembled WGS sequence"/>
</dbReference>
<gene>
    <name evidence="1" type="ORF">PV05_01531</name>
</gene>
<evidence type="ECO:0000313" key="2">
    <source>
        <dbReference type="Proteomes" id="UP000054342"/>
    </source>
</evidence>
<protein>
    <submittedName>
        <fullName evidence="1">Uncharacterized protein</fullName>
    </submittedName>
</protein>
<reference evidence="1 2" key="1">
    <citation type="submission" date="2015-01" db="EMBL/GenBank/DDBJ databases">
        <title>The Genome Sequence of Exophiala xenobiotica CBS118157.</title>
        <authorList>
            <consortium name="The Broad Institute Genomics Platform"/>
            <person name="Cuomo C."/>
            <person name="de Hoog S."/>
            <person name="Gorbushina A."/>
            <person name="Stielow B."/>
            <person name="Teixiera M."/>
            <person name="Abouelleil A."/>
            <person name="Chapman S.B."/>
            <person name="Priest M."/>
            <person name="Young S.K."/>
            <person name="Wortman J."/>
            <person name="Nusbaum C."/>
            <person name="Birren B."/>
        </authorList>
    </citation>
    <scope>NUCLEOTIDE SEQUENCE [LARGE SCALE GENOMIC DNA]</scope>
    <source>
        <strain evidence="1 2">CBS 118157</strain>
    </source>
</reference>
<dbReference type="GeneID" id="25323439"/>
<dbReference type="HOGENOM" id="CLU_2073175_0_0_1"/>
<dbReference type="AlphaFoldDB" id="A0A0D2FMT5"/>
<organism evidence="1 2">
    <name type="scientific">Exophiala xenobiotica</name>
    <dbReference type="NCBI Taxonomy" id="348802"/>
    <lineage>
        <taxon>Eukaryota</taxon>
        <taxon>Fungi</taxon>
        <taxon>Dikarya</taxon>
        <taxon>Ascomycota</taxon>
        <taxon>Pezizomycotina</taxon>
        <taxon>Eurotiomycetes</taxon>
        <taxon>Chaetothyriomycetidae</taxon>
        <taxon>Chaetothyriales</taxon>
        <taxon>Herpotrichiellaceae</taxon>
        <taxon>Exophiala</taxon>
    </lineage>
</organism>
<evidence type="ECO:0000313" key="1">
    <source>
        <dbReference type="EMBL" id="KIW61409.1"/>
    </source>
</evidence>
<accession>A0A0D2FMT5</accession>